<protein>
    <submittedName>
        <fullName evidence="1">Uncharacterized protein</fullName>
    </submittedName>
</protein>
<evidence type="ECO:0000313" key="1">
    <source>
        <dbReference type="EMBL" id="CAG9948489.1"/>
    </source>
</evidence>
<gene>
    <name evidence="1" type="ORF">CRV2_00014028</name>
</gene>
<dbReference type="Proteomes" id="UP000836387">
    <property type="component" value="Unassembled WGS sequence"/>
</dbReference>
<proteinExistence type="predicted"/>
<name>A0ACA9U5H2_BIOOC</name>
<comment type="caution">
    <text evidence="1">The sequence shown here is derived from an EMBL/GenBank/DDBJ whole genome shotgun (WGS) entry which is preliminary data.</text>
</comment>
<accession>A0ACA9U5H2</accession>
<keyword evidence="2" id="KW-1185">Reference proteome</keyword>
<sequence length="208" mass="22931">MRTKSFKHSNILQPGDIFNPKRHIESYTMQECPRALIVLPVILRCCLKEARIKEGVRAAMVALAPGYFDLSLYVHPAPAQNLTAVEWTVAATWISLDLYFFAGERFASSLQPVPKRLVLRPATEDGLAVKNTSRVRSHITGTPEISLGPFSIANSVTQANSVAQGTVNSVAGSTTKAEKVKYYDDEKKLSRIYVGLHHAEIADEYEAG</sequence>
<reference evidence="1" key="1">
    <citation type="submission" date="2020-04" db="EMBL/GenBank/DDBJ databases">
        <authorList>
            <person name="Broberg M."/>
        </authorList>
    </citation>
    <scope>NUCLEOTIDE SEQUENCE</scope>
</reference>
<evidence type="ECO:0000313" key="2">
    <source>
        <dbReference type="Proteomes" id="UP000836387"/>
    </source>
</evidence>
<organism evidence="1 2">
    <name type="scientific">Clonostachys rosea f. rosea IK726</name>
    <dbReference type="NCBI Taxonomy" id="1349383"/>
    <lineage>
        <taxon>Eukaryota</taxon>
        <taxon>Fungi</taxon>
        <taxon>Dikarya</taxon>
        <taxon>Ascomycota</taxon>
        <taxon>Pezizomycotina</taxon>
        <taxon>Sordariomycetes</taxon>
        <taxon>Hypocreomycetidae</taxon>
        <taxon>Hypocreales</taxon>
        <taxon>Bionectriaceae</taxon>
        <taxon>Clonostachys</taxon>
    </lineage>
</organism>
<dbReference type="EMBL" id="CADEHS020000024">
    <property type="protein sequence ID" value="CAG9948489.1"/>
    <property type="molecule type" value="Genomic_DNA"/>
</dbReference>
<reference evidence="1" key="2">
    <citation type="submission" date="2021-10" db="EMBL/GenBank/DDBJ databases">
        <authorList>
            <person name="Piombo E."/>
        </authorList>
    </citation>
    <scope>NUCLEOTIDE SEQUENCE</scope>
</reference>